<evidence type="ECO:0000256" key="9">
    <source>
        <dbReference type="ARBA" id="ARBA00023170"/>
    </source>
</evidence>
<dbReference type="Proteomes" id="UP000472267">
    <property type="component" value="Chromosome 1"/>
</dbReference>
<feature type="domain" description="C-type lectin" evidence="13">
    <location>
        <begin position="238"/>
        <end position="356"/>
    </location>
</feature>
<dbReference type="Gene3D" id="2.80.10.50">
    <property type="match status" value="1"/>
</dbReference>
<dbReference type="Gene3D" id="3.10.100.10">
    <property type="entry name" value="Mannose-Binding Protein A, subunit A"/>
    <property type="match status" value="9"/>
</dbReference>
<feature type="domain" description="C-type lectin" evidence="13">
    <location>
        <begin position="673"/>
        <end position="812"/>
    </location>
</feature>
<dbReference type="FunFam" id="3.10.100.10:FF:000036">
    <property type="entry name" value="Lymphocyte antigen 75"/>
    <property type="match status" value="1"/>
</dbReference>
<feature type="domain" description="C-type lectin" evidence="13">
    <location>
        <begin position="962"/>
        <end position="1087"/>
    </location>
</feature>
<reference evidence="15" key="1">
    <citation type="submission" date="2019-06" db="EMBL/GenBank/DDBJ databases">
        <authorList>
            <consortium name="Wellcome Sanger Institute Data Sharing"/>
        </authorList>
    </citation>
    <scope>NUCLEOTIDE SEQUENCE [LARGE SCALE GENOMIC DNA]</scope>
</reference>
<dbReference type="SMART" id="SM00458">
    <property type="entry name" value="RICIN"/>
    <property type="match status" value="1"/>
</dbReference>
<evidence type="ECO:0000313" key="16">
    <source>
        <dbReference type="Proteomes" id="UP000472267"/>
    </source>
</evidence>
<evidence type="ECO:0000256" key="1">
    <source>
        <dbReference type="ARBA" id="ARBA00004167"/>
    </source>
</evidence>
<keyword evidence="3 12" id="KW-0812">Transmembrane</keyword>
<feature type="domain" description="C-type lectin" evidence="13">
    <location>
        <begin position="384"/>
        <end position="505"/>
    </location>
</feature>
<keyword evidence="4" id="KW-0732">Signal</keyword>
<keyword evidence="7 12" id="KW-0472">Membrane</keyword>
<dbReference type="CDD" id="cd00037">
    <property type="entry name" value="CLECT"/>
    <property type="match status" value="9"/>
</dbReference>
<feature type="transmembrane region" description="Helical" evidence="12">
    <location>
        <begin position="1683"/>
        <end position="1705"/>
    </location>
</feature>
<keyword evidence="8 11" id="KW-1015">Disulfide bond</keyword>
<reference evidence="15" key="2">
    <citation type="submission" date="2025-08" db="UniProtKB">
        <authorList>
            <consortium name="Ensembl"/>
        </authorList>
    </citation>
    <scope>IDENTIFICATION</scope>
</reference>
<accession>A0A672IVE7</accession>
<dbReference type="SMART" id="SM00034">
    <property type="entry name" value="CLECT"/>
    <property type="match status" value="9"/>
</dbReference>
<keyword evidence="6 12" id="KW-1133">Transmembrane helix</keyword>
<dbReference type="Pfam" id="PF00040">
    <property type="entry name" value="fn2"/>
    <property type="match status" value="1"/>
</dbReference>
<evidence type="ECO:0000256" key="12">
    <source>
        <dbReference type="SAM" id="Phobius"/>
    </source>
</evidence>
<feature type="domain" description="C-type lectin" evidence="13">
    <location>
        <begin position="1548"/>
        <end position="1664"/>
    </location>
</feature>
<evidence type="ECO:0000256" key="8">
    <source>
        <dbReference type="ARBA" id="ARBA00023157"/>
    </source>
</evidence>
<feature type="disulfide bond" evidence="11">
    <location>
        <begin position="196"/>
        <end position="223"/>
    </location>
</feature>
<protein>
    <submittedName>
        <fullName evidence="15">Lymphocyte antigen 75-like</fullName>
    </submittedName>
</protein>
<dbReference type="InterPro" id="IPR000772">
    <property type="entry name" value="Ricin_B_lectin"/>
</dbReference>
<dbReference type="PROSITE" id="PS50041">
    <property type="entry name" value="C_TYPE_LECTIN_2"/>
    <property type="match status" value="9"/>
</dbReference>
<evidence type="ECO:0000313" key="15">
    <source>
        <dbReference type="Ensembl" id="ENSSFAP00005044745.1"/>
    </source>
</evidence>
<keyword evidence="9" id="KW-0675">Receptor</keyword>
<dbReference type="InterPro" id="IPR016187">
    <property type="entry name" value="CTDL_fold"/>
</dbReference>
<keyword evidence="5" id="KW-0677">Repeat</keyword>
<name>A0A672IVE7_SALFA</name>
<keyword evidence="10" id="KW-0325">Glycoprotein</keyword>
<dbReference type="Pfam" id="PF24562">
    <property type="entry name" value="CysR_MRC2_N"/>
    <property type="match status" value="1"/>
</dbReference>
<dbReference type="PROSITE" id="PS51092">
    <property type="entry name" value="FN2_2"/>
    <property type="match status" value="1"/>
</dbReference>
<dbReference type="PROSITE" id="PS50231">
    <property type="entry name" value="RICIN_B_LECTIN"/>
    <property type="match status" value="1"/>
</dbReference>
<dbReference type="InterPro" id="IPR001304">
    <property type="entry name" value="C-type_lectin-like"/>
</dbReference>
<dbReference type="InterPro" id="IPR013806">
    <property type="entry name" value="Kringle-like"/>
</dbReference>
<dbReference type="Gene3D" id="2.10.10.10">
    <property type="entry name" value="Fibronectin, type II, collagen-binding"/>
    <property type="match status" value="1"/>
</dbReference>
<dbReference type="CDD" id="cd00062">
    <property type="entry name" value="FN2"/>
    <property type="match status" value="1"/>
</dbReference>
<keyword evidence="16" id="KW-1185">Reference proteome</keyword>
<dbReference type="InterPro" id="IPR035992">
    <property type="entry name" value="Ricin_B-like_lectins"/>
</dbReference>
<dbReference type="Pfam" id="PF00059">
    <property type="entry name" value="Lectin_C"/>
    <property type="match status" value="9"/>
</dbReference>
<feature type="domain" description="Fibronectin type-II" evidence="14">
    <location>
        <begin position="177"/>
        <end position="225"/>
    </location>
</feature>
<evidence type="ECO:0000256" key="6">
    <source>
        <dbReference type="ARBA" id="ARBA00022989"/>
    </source>
</evidence>
<feature type="domain" description="C-type lectin" evidence="13">
    <location>
        <begin position="528"/>
        <end position="632"/>
    </location>
</feature>
<dbReference type="SMART" id="SM00059">
    <property type="entry name" value="FN2"/>
    <property type="match status" value="1"/>
</dbReference>
<dbReference type="SUPFAM" id="SSF57440">
    <property type="entry name" value="Kringle-like"/>
    <property type="match status" value="1"/>
</dbReference>
<dbReference type="InterPro" id="IPR036943">
    <property type="entry name" value="FN_type2_sf"/>
</dbReference>
<evidence type="ECO:0000256" key="11">
    <source>
        <dbReference type="PROSITE-ProRule" id="PRU00479"/>
    </source>
</evidence>
<feature type="domain" description="C-type lectin" evidence="13">
    <location>
        <begin position="1251"/>
        <end position="1359"/>
    </location>
</feature>
<dbReference type="SUPFAM" id="SSF56436">
    <property type="entry name" value="C-type lectin-like"/>
    <property type="match status" value="10"/>
</dbReference>
<feature type="domain" description="C-type lectin" evidence="13">
    <location>
        <begin position="1113"/>
        <end position="1215"/>
    </location>
</feature>
<dbReference type="SUPFAM" id="SSF50370">
    <property type="entry name" value="Ricin B-like lectins"/>
    <property type="match status" value="1"/>
</dbReference>
<evidence type="ECO:0000259" key="13">
    <source>
        <dbReference type="PROSITE" id="PS50041"/>
    </source>
</evidence>
<evidence type="ECO:0000256" key="2">
    <source>
        <dbReference type="ARBA" id="ARBA00022583"/>
    </source>
</evidence>
<dbReference type="InterPro" id="IPR050111">
    <property type="entry name" value="C-type_lectin/snaclec_domain"/>
</dbReference>
<dbReference type="GO" id="GO:0006897">
    <property type="term" value="P:endocytosis"/>
    <property type="evidence" value="ECO:0007669"/>
    <property type="project" value="UniProtKB-KW"/>
</dbReference>
<gene>
    <name evidence="15" type="primary">ly75</name>
</gene>
<dbReference type="GO" id="GO:0016020">
    <property type="term" value="C:membrane"/>
    <property type="evidence" value="ECO:0007669"/>
    <property type="project" value="UniProtKB-SubCell"/>
</dbReference>
<proteinExistence type="predicted"/>
<evidence type="ECO:0000256" key="5">
    <source>
        <dbReference type="ARBA" id="ARBA00022737"/>
    </source>
</evidence>
<dbReference type="InterPro" id="IPR016186">
    <property type="entry name" value="C-type_lectin-like/link_sf"/>
</dbReference>
<evidence type="ECO:0000256" key="7">
    <source>
        <dbReference type="ARBA" id="ARBA00023136"/>
    </source>
</evidence>
<feature type="disulfide bond" evidence="11">
    <location>
        <begin position="182"/>
        <end position="208"/>
    </location>
</feature>
<evidence type="ECO:0000256" key="4">
    <source>
        <dbReference type="ARBA" id="ARBA00022729"/>
    </source>
</evidence>
<organism evidence="15 16">
    <name type="scientific">Salarias fasciatus</name>
    <name type="common">Jewelled blenny</name>
    <name type="synonym">Blennius fasciatus</name>
    <dbReference type="NCBI Taxonomy" id="181472"/>
    <lineage>
        <taxon>Eukaryota</taxon>
        <taxon>Metazoa</taxon>
        <taxon>Chordata</taxon>
        <taxon>Craniata</taxon>
        <taxon>Vertebrata</taxon>
        <taxon>Euteleostomi</taxon>
        <taxon>Actinopterygii</taxon>
        <taxon>Neopterygii</taxon>
        <taxon>Teleostei</taxon>
        <taxon>Neoteleostei</taxon>
        <taxon>Acanthomorphata</taxon>
        <taxon>Ovalentaria</taxon>
        <taxon>Blenniimorphae</taxon>
        <taxon>Blenniiformes</taxon>
        <taxon>Blennioidei</taxon>
        <taxon>Blenniidae</taxon>
        <taxon>Salariinae</taxon>
        <taxon>Salarias</taxon>
    </lineage>
</organism>
<dbReference type="OMA" id="YHEIYTK"/>
<evidence type="ECO:0000259" key="14">
    <source>
        <dbReference type="PROSITE" id="PS51092"/>
    </source>
</evidence>
<sequence length="1734" mass="196686">MWTILVSPTNFIFHVCTGRTWKLFLTQSGFNLLTTSVSLCPLSPDEDVFTIRHSTSGMCLGAGSSSDVILAACDSNSRSQLWKWGSRSRLYNVDASLCLMMDVQTKTLSLADCESSLLLLWLCQDQTVYTAYQMFLAASGGKAVVKPLANDTWVRGGSQESICQRPYRVVYTINGNSAGMHCEFPFKYNGSWHHTCLPDADFPGLSWCATSSDFDQDGQKGHCLKPEKGCHTLFSGPEGDFCYEFVPNAAVNWHRALESCRGQGGDLLSLSEADNLNSSTWLDGLQRMPSKMWIGLHQLDSSQGWQWSDGSPLSMLRWEKEMPPSSSIVESDCGALNSDMNYEAHPCSKGLPYICKKRVNASDAAATESLVYQETKCTEGWIPWNGWCYKLVKDKPQSYLDAQEHCLTSEEGAVLASFHSVDSKEMISTNFHGDGNFLDVWIGMIGVGANPTVFKWHDGSPVTFTFWDENQPLQPEQNNSCVLYSGKSHAWRVGSCAQRLPFMCQKKGTLQESTTPDGCNFDDGWRRHGNSCYKVDTTLVSFKDRCNMTIRNRFEQAFINRLLTEHMGQNRQYFWIGLQDVNDTGKYQWMSKEGSPAVVTYTNWGRLEPTRDGGCAVISTAKPLGRWEVKNCTVFTAGTICRTDLGPPPAPDPEPDVNASCPDGWVSRPNIKYCYKVFHKERVTRKRTWEESRRFCQALGADLTSFTDGTEMRALHSIVRETISDNRFFWVGLNRRNPALRSWEWSDSRPVSMDILHQSFLDDDEHSRDCTAFKTMRSSLKHLFVYLIHDIPAMPFYATPFSCDTQLEWVCQIPRGKQPKTPDWYNPAGHHETSIFIDGAEFWFVDQPKLTYQEAKIYCKARDSKLAVPLGFSAIGRINQYLKSQILIGIMSCRRTRMYLYNSQFLGRCSVISADNLIPEYVRSCQQRLPFVCEKVNVTSVERNPLEPQPTGRPCASNAVHFRNKCYVIMSNPKPVTYKYASELCLSVAGTLVSISDQVEQDFLNTLLPGIRNKQNIWIGLKMQRNDPEWEDQTPVSFANFNPLLLGMHKAIRVNRFDEESLEFCVYMVNNPSSGMLGTWDYSSCTEPKHLAVCQYYADKVEDADVRIDPFLVNNHTVRLLVQNLTWPEASEECKRHSMELVSVADTLIQSTLTVHVSRARIPMWIGLFSEDDGLHYHWADHSHTVFSRWSSSATRGSCVYLDIDGFWKATVCEETLGGAICHKPDEEIPKPEDVAVRCPHKINGPNWIPWKNNCYSFQMTASRWDRFNQGQIQDMCKDLHLKAEILSIRNEEENTFIQSQLRPFQSLVQFVWLGILKDDNDNLTKWYDGTNVQFSNWARGRPDLDEPFMAGLTTNSYWILISEKRFHPEFKQKAIVACKLDNDDKAEFNRSTKDYENYGSLRYEVVTRKLNWYDAVETCGQLGGHLASVHDIQHNAHLKLIAKTDGFPLWIGLSSQDVTSTYEWSDGTKFDYNTTITDSSIPSNQPGRCVYMNSAGVWLRTGCRNVIDGAICYTTNITTSSQRAIQQAAPENNRCPQSNGASKWVQYEDHCYAFDKSLYNYNVYGMEQAKALCQQMDAELLTIKTKEENEFLSKYISDDPLITSRVWLGMTVDDQGKPVSWQDGSNLAYVNWKPEPFPVGKMAEPQCAVMIAGGEGLWNLVGCKSSSSRVVCKTRTKSSGTAVALGLFIVVFLALLLSVAFYIYKKKKSYFTSTVRYKRTFDELDTSIITETE</sequence>
<dbReference type="InParanoid" id="A0A672IVE7"/>
<dbReference type="PANTHER" id="PTHR22803">
    <property type="entry name" value="MANNOSE, PHOSPHOLIPASE, LECTIN RECEPTOR RELATED"/>
    <property type="match status" value="1"/>
</dbReference>
<dbReference type="InterPro" id="IPR000562">
    <property type="entry name" value="FN_type2_dom"/>
</dbReference>
<dbReference type="Ensembl" id="ENSSFAT00005046315.1">
    <property type="protein sequence ID" value="ENSSFAP00005044745.1"/>
    <property type="gene ID" value="ENSSFAG00005021166.1"/>
</dbReference>
<reference evidence="15" key="3">
    <citation type="submission" date="2025-09" db="UniProtKB">
        <authorList>
            <consortium name="Ensembl"/>
        </authorList>
    </citation>
    <scope>IDENTIFICATION</scope>
</reference>
<evidence type="ECO:0000256" key="3">
    <source>
        <dbReference type="ARBA" id="ARBA00022692"/>
    </source>
</evidence>
<evidence type="ECO:0000256" key="10">
    <source>
        <dbReference type="ARBA" id="ARBA00023180"/>
    </source>
</evidence>
<comment type="subcellular location">
    <subcellularLocation>
        <location evidence="1">Membrane</location>
        <topology evidence="1">Single-pass membrane protein</topology>
    </subcellularLocation>
</comment>
<dbReference type="FunFam" id="3.10.100.10:FF:000047">
    <property type="entry name" value="lymphocyte antigen 75"/>
    <property type="match status" value="1"/>
</dbReference>
<feature type="domain" description="C-type lectin" evidence="13">
    <location>
        <begin position="1399"/>
        <end position="1504"/>
    </location>
</feature>
<keyword evidence="2" id="KW-0254">Endocytosis</keyword>